<name>A0A8H3ZLK8_9PEZI</name>
<evidence type="ECO:0008006" key="3">
    <source>
        <dbReference type="Google" id="ProtNLM"/>
    </source>
</evidence>
<organism evidence="1 2">
    <name type="scientific">Colletotrichum asianum</name>
    <dbReference type="NCBI Taxonomy" id="702518"/>
    <lineage>
        <taxon>Eukaryota</taxon>
        <taxon>Fungi</taxon>
        <taxon>Dikarya</taxon>
        <taxon>Ascomycota</taxon>
        <taxon>Pezizomycotina</taxon>
        <taxon>Sordariomycetes</taxon>
        <taxon>Hypocreomycetidae</taxon>
        <taxon>Glomerellales</taxon>
        <taxon>Glomerellaceae</taxon>
        <taxon>Colletotrichum</taxon>
        <taxon>Colletotrichum gloeosporioides species complex</taxon>
    </lineage>
</organism>
<keyword evidence="2" id="KW-1185">Reference proteome</keyword>
<evidence type="ECO:0000313" key="2">
    <source>
        <dbReference type="Proteomes" id="UP000434172"/>
    </source>
</evidence>
<dbReference type="OrthoDB" id="5046724at2759"/>
<dbReference type="AlphaFoldDB" id="A0A8H3ZLK8"/>
<protein>
    <recommendedName>
        <fullName evidence="3">Ankyrin repeat protein</fullName>
    </recommendedName>
</protein>
<dbReference type="InterPro" id="IPR036770">
    <property type="entry name" value="Ankyrin_rpt-contain_sf"/>
</dbReference>
<dbReference type="Gene3D" id="1.25.40.20">
    <property type="entry name" value="Ankyrin repeat-containing domain"/>
    <property type="match status" value="1"/>
</dbReference>
<evidence type="ECO:0000313" key="1">
    <source>
        <dbReference type="EMBL" id="KAF0320107.1"/>
    </source>
</evidence>
<dbReference type="EMBL" id="WOWK01000087">
    <property type="protein sequence ID" value="KAF0320107.1"/>
    <property type="molecule type" value="Genomic_DNA"/>
</dbReference>
<comment type="caution">
    <text evidence="1">The sequence shown here is derived from an EMBL/GenBank/DDBJ whole genome shotgun (WGS) entry which is preliminary data.</text>
</comment>
<gene>
    <name evidence="1" type="ORF">GQ607_012701</name>
</gene>
<sequence>MLHQRAQTTAGRASADCKLTENGDASAFLAHYIYQQPYQHLPWKTNLSSVINSLADKLMKQDGMDPTGNRRFRYIHDLCRYAVHPQPSLANITTRYGIWMLFHPYFQSALFPSKTAITKETIDSLLLVAKIYLNRSDVDNTILSNILTQGPKALSTYRPIAMDESSDQSERKKFTTKKPLLGSLLEAAIRSGNQNLAALLVKYEIDMSRGKSYKAPDGNKKKIKKYYDTYFCRMALKYGDVETFSVLLECSDGRMLRGEFADLLMQVVCNRQMEALRLLLNCPYSLQEPPVRDPVWGWRYPAYGSQHRGVETGLEKAMSHGYAQIFGMILDFAHANDRAYWMCRWEKTCGLPWLSAERPCDGRFPIEIAAECGDESKLKSLLVGGSSPYGPSLRCVEAYAKKAKPGLSITHLMPMVSAAKNWHIGSALILIKGGFECGEQEWLLVMGTAITRRRHGEGAGTLNGDDGEREQTTQQRDVVFWQRLFDAIAMDLHHVEDDCPWCRTFPVRMVSPLERSVGAARDFMRTALQISGHKEFEVSSVDETNILFTV</sequence>
<accession>A0A8H3ZLK8</accession>
<dbReference type="Proteomes" id="UP000434172">
    <property type="component" value="Unassembled WGS sequence"/>
</dbReference>
<reference evidence="1 2" key="1">
    <citation type="submission" date="2019-12" db="EMBL/GenBank/DDBJ databases">
        <title>A genome sequence resource for the geographically widespread anthracnose pathogen Colletotrichum asianum.</title>
        <authorList>
            <person name="Meng Y."/>
        </authorList>
    </citation>
    <scope>NUCLEOTIDE SEQUENCE [LARGE SCALE GENOMIC DNA]</scope>
    <source>
        <strain evidence="1 2">ICMP 18580</strain>
    </source>
</reference>
<proteinExistence type="predicted"/>